<evidence type="ECO:0000256" key="4">
    <source>
        <dbReference type="ARBA" id="ARBA00006432"/>
    </source>
</evidence>
<evidence type="ECO:0000256" key="17">
    <source>
        <dbReference type="ARBA" id="ARBA00049537"/>
    </source>
</evidence>
<evidence type="ECO:0000256" key="14">
    <source>
        <dbReference type="ARBA" id="ARBA00032195"/>
    </source>
</evidence>
<dbReference type="InterPro" id="IPR020845">
    <property type="entry name" value="AMP-binding_CS"/>
</dbReference>
<keyword evidence="20" id="KW-1185">Reference proteome</keyword>
<evidence type="ECO:0000256" key="10">
    <source>
        <dbReference type="ARBA" id="ARBA00022857"/>
    </source>
</evidence>
<dbReference type="GO" id="GO:0031177">
    <property type="term" value="F:phosphopantetheine binding"/>
    <property type="evidence" value="ECO:0007669"/>
    <property type="project" value="InterPro"/>
</dbReference>
<evidence type="ECO:0000256" key="8">
    <source>
        <dbReference type="ARBA" id="ARBA00022553"/>
    </source>
</evidence>
<dbReference type="InterPro" id="IPR020806">
    <property type="entry name" value="PKS_PP-bd"/>
</dbReference>
<dbReference type="Gene3D" id="1.10.1200.10">
    <property type="entry name" value="ACP-like"/>
    <property type="match status" value="1"/>
</dbReference>
<evidence type="ECO:0000256" key="6">
    <source>
        <dbReference type="ARBA" id="ARBA00013073"/>
    </source>
</evidence>
<dbReference type="Proteomes" id="UP000566819">
    <property type="component" value="Unassembled WGS sequence"/>
</dbReference>
<proteinExistence type="inferred from homology"/>
<accession>A0A8H4RKB3</accession>
<evidence type="ECO:0000313" key="19">
    <source>
        <dbReference type="EMBL" id="KAF4630796.1"/>
    </source>
</evidence>
<keyword evidence="10" id="KW-0521">NADP</keyword>
<dbReference type="PROSITE" id="PS00455">
    <property type="entry name" value="AMP_BINDING"/>
    <property type="match status" value="1"/>
</dbReference>
<dbReference type="InterPro" id="IPR010071">
    <property type="entry name" value="AA_adenyl_dom"/>
</dbReference>
<organism evidence="19 20">
    <name type="scientific">Cudoniella acicularis</name>
    <dbReference type="NCBI Taxonomy" id="354080"/>
    <lineage>
        <taxon>Eukaryota</taxon>
        <taxon>Fungi</taxon>
        <taxon>Dikarya</taxon>
        <taxon>Ascomycota</taxon>
        <taxon>Pezizomycotina</taxon>
        <taxon>Leotiomycetes</taxon>
        <taxon>Helotiales</taxon>
        <taxon>Tricladiaceae</taxon>
        <taxon>Cudoniella</taxon>
    </lineage>
</organism>
<evidence type="ECO:0000256" key="5">
    <source>
        <dbReference type="ARBA" id="ARBA00012913"/>
    </source>
</evidence>
<name>A0A8H4RKB3_9HELO</name>
<sequence>MSPRENFHYRAETSAAHYLNRSHPTAYTTEIAIANGEKQRNQEKRSRPARLYLALLMMSPDIKEPPPPDPTTDLHWGDYRGAIHEIFATNAKRFPNRECVIETSQSPRTAQRTFTYRQINESSNQLAHHFLAHGCKVGDVVMIYAYRGVDLVVAYIGALKAGAVVSVLDPQYPPERQKILLDVARPRFLVCIQRANEEFGKPSDIVMDFVASSLSIKSTVPALELSDNGELKGGNVEGKDCLEPQVSGREEFSNIFVGPDSVPTLSFTSGSEGRPKGVQGRHFSLTYYLPWMAEKFGLSEEDRFSLLSGIAHDPIQRDIFTPLFLGAKIVIPPAAVIAHELLAEWMKEHGVTVTHLTPAMGQILVGGATTQFPSLRNAFFVGDLLTKKDCKKLRDLAPNATVINLYGSTETQRAVSFFEVPSKAHDPAFLDHLPDVIPVGQGMLHVQLLVVDREDRTRLCGVGEQGELFLRAGGLAEGYLGDDDKTAELNRSKFLPNWFVDPIKWIQQYDHQVASGAYGPWIKLYKGPRDRIYRTGDLGRRRADGSVECIGRIDSQVKIRGFRIELGEIDVYLSQYQFVRENITVVRRDKDEEQTLVTYFVPEAKRWFQYLQQEEDGKVFEQDLLDESMTGMLRRFKSLSEGCKKFLATKVPKYAVPSICIPLARMPLNPNGKIDKPLLPFPDPADLALLAKRRASSITANMTDTQTRLATIWASILPNRSTRMFVPDSNFFDEGGHSILAQQLFFRLRKEWKDIDMPVSVIFQSQTLEALAAEIDRAQDPIGLRLDAMPLPGDRNVEDEAYAADARELVRQFPESFQRAATDWDHANTPPTVFLTGATGFLGSYILHELLEGPTKAHVIAHVRAKDAAVGLARLETITKAYGLWSPTWTSTSRLEVVVGDISKPHLGLSQNIWDRLFDEVDIVIHNGAQVNWMLPYSSLRAANVLSTLACIRLCATRKPKRLAFISSTSTLDNEHYSSKVGTAVLETDDLEGSRKGLSTGYGQSKWASEFVVREAGRRGLVGAVVRSGYITGDPGSGISVTDDFLVRLWKGCLQVGGRPNIANTVNAVPVTQVSRIVVAAAFHLPAAIGQSLGVAQVTSHPRLTLNEWIGALEMYGYLVPMVSYQEWCMRVKEYVSDAAKEDEHALLPLFHFVVGDLPANTIAPELDDANAAATLMRYDKETGYQGGPLAANAVSMQTLGMYLAYLVAVGFLPAPTKKGECELPRLDEARLQALAAGRLGGRSAKT</sequence>
<comment type="caution">
    <text evidence="19">The sequence shown here is derived from an EMBL/GenBank/DDBJ whole genome shotgun (WGS) entry which is preliminary data.</text>
</comment>
<evidence type="ECO:0000256" key="16">
    <source>
        <dbReference type="ARBA" id="ARBA00048414"/>
    </source>
</evidence>
<dbReference type="PANTHER" id="PTHR44845:SF1">
    <property type="entry name" value="L-2-AMINOADIPATE REDUCTASE"/>
    <property type="match status" value="1"/>
</dbReference>
<dbReference type="PIRSF" id="PIRSF001617">
    <property type="entry name" value="Alpha-AR"/>
    <property type="match status" value="1"/>
</dbReference>
<dbReference type="Gene3D" id="3.40.50.12780">
    <property type="entry name" value="N-terminal domain of ligase-like"/>
    <property type="match status" value="1"/>
</dbReference>
<evidence type="ECO:0000256" key="3">
    <source>
        <dbReference type="ARBA" id="ARBA00004827"/>
    </source>
</evidence>
<reference evidence="19 20" key="1">
    <citation type="submission" date="2020-03" db="EMBL/GenBank/DDBJ databases">
        <title>Draft Genome Sequence of Cudoniella acicularis.</title>
        <authorList>
            <person name="Buettner E."/>
            <person name="Kellner H."/>
        </authorList>
    </citation>
    <scope>NUCLEOTIDE SEQUENCE [LARGE SCALE GENOMIC DNA]</scope>
    <source>
        <strain evidence="19 20">DSM 108380</strain>
    </source>
</reference>
<evidence type="ECO:0000256" key="2">
    <source>
        <dbReference type="ARBA" id="ARBA00003499"/>
    </source>
</evidence>
<comment type="similarity">
    <text evidence="4">Belongs to the ATP-dependent AMP-binding enzyme family.</text>
</comment>
<evidence type="ECO:0000256" key="15">
    <source>
        <dbReference type="ARBA" id="ARBA00048260"/>
    </source>
</evidence>
<dbReference type="PROSITE" id="PS50075">
    <property type="entry name" value="CARRIER"/>
    <property type="match status" value="1"/>
</dbReference>
<gene>
    <name evidence="19" type="ORF">G7Y89_g7334</name>
</gene>
<keyword evidence="11" id="KW-0560">Oxidoreductase</keyword>
<dbReference type="GO" id="GO:0004043">
    <property type="term" value="F:L-aminoadipate-semialdehyde dehydrogenase [NAD(P)+] activity"/>
    <property type="evidence" value="ECO:0007669"/>
    <property type="project" value="UniProtKB-EC"/>
</dbReference>
<dbReference type="EMBL" id="JAAMPI010000511">
    <property type="protein sequence ID" value="KAF4630796.1"/>
    <property type="molecule type" value="Genomic_DNA"/>
</dbReference>
<dbReference type="SUPFAM" id="SSF47336">
    <property type="entry name" value="ACP-like"/>
    <property type="match status" value="1"/>
</dbReference>
<dbReference type="NCBIfam" id="TIGR01746">
    <property type="entry name" value="Thioester-redct"/>
    <property type="match status" value="1"/>
</dbReference>
<dbReference type="InterPro" id="IPR013120">
    <property type="entry name" value="FAR_NAD-bd"/>
</dbReference>
<comment type="catalytic activity">
    <reaction evidence="16">
        <text>(S)-2-amino-6-oxohexanoate + NAD(+) + H2O = L-2-aminoadipate + NADH + 2 H(+)</text>
        <dbReference type="Rhea" id="RHEA:12308"/>
        <dbReference type="ChEBI" id="CHEBI:15377"/>
        <dbReference type="ChEBI" id="CHEBI:15378"/>
        <dbReference type="ChEBI" id="CHEBI:57540"/>
        <dbReference type="ChEBI" id="CHEBI:57945"/>
        <dbReference type="ChEBI" id="CHEBI:58321"/>
        <dbReference type="ChEBI" id="CHEBI:58672"/>
        <dbReference type="EC" id="1.2.1.31"/>
    </reaction>
</comment>
<dbReference type="EC" id="1.2.1.31" evidence="6"/>
<dbReference type="Pfam" id="PF07993">
    <property type="entry name" value="NAD_binding_4"/>
    <property type="match status" value="1"/>
</dbReference>
<keyword evidence="8" id="KW-0597">Phosphoprotein</keyword>
<dbReference type="Pfam" id="PF00501">
    <property type="entry name" value="AMP-binding"/>
    <property type="match status" value="1"/>
</dbReference>
<dbReference type="NCBIfam" id="TIGR01733">
    <property type="entry name" value="AA-adenyl-dom"/>
    <property type="match status" value="1"/>
</dbReference>
<dbReference type="InterPro" id="IPR036736">
    <property type="entry name" value="ACP-like_sf"/>
</dbReference>
<keyword evidence="12" id="KW-0457">Lysine biosynthesis</keyword>
<dbReference type="Pfam" id="PF00550">
    <property type="entry name" value="PP-binding"/>
    <property type="match status" value="1"/>
</dbReference>
<dbReference type="Gene3D" id="3.40.50.720">
    <property type="entry name" value="NAD(P)-binding Rossmann-like Domain"/>
    <property type="match status" value="1"/>
</dbReference>
<evidence type="ECO:0000313" key="20">
    <source>
        <dbReference type="Proteomes" id="UP000566819"/>
    </source>
</evidence>
<keyword evidence="7" id="KW-0596">Phosphopantetheine</keyword>
<dbReference type="InterPro" id="IPR009081">
    <property type="entry name" value="PP-bd_ACP"/>
</dbReference>
<evidence type="ECO:0000256" key="11">
    <source>
        <dbReference type="ARBA" id="ARBA00023002"/>
    </source>
</evidence>
<feature type="domain" description="Carrier" evidence="18">
    <location>
        <begin position="700"/>
        <end position="779"/>
    </location>
</feature>
<comment type="catalytic activity">
    <reaction evidence="15">
        <text>(S)-2-amino-6-oxohexanoate + AMP + diphosphate + NADP(+) = L-2-aminoadipate + ATP + NADPH + H(+)</text>
        <dbReference type="Rhea" id="RHEA:46936"/>
        <dbReference type="ChEBI" id="CHEBI:15378"/>
        <dbReference type="ChEBI" id="CHEBI:30616"/>
        <dbReference type="ChEBI" id="CHEBI:33019"/>
        <dbReference type="ChEBI" id="CHEBI:57783"/>
        <dbReference type="ChEBI" id="CHEBI:58321"/>
        <dbReference type="ChEBI" id="CHEBI:58349"/>
        <dbReference type="ChEBI" id="CHEBI:58672"/>
        <dbReference type="ChEBI" id="CHEBI:456215"/>
        <dbReference type="EC" id="1.2.1.95"/>
    </reaction>
</comment>
<dbReference type="EC" id="1.2.1.95" evidence="5"/>
<dbReference type="InterPro" id="IPR000873">
    <property type="entry name" value="AMP-dep_synth/lig_dom"/>
</dbReference>
<evidence type="ECO:0000256" key="1">
    <source>
        <dbReference type="ARBA" id="ARBA00001957"/>
    </source>
</evidence>
<comment type="cofactor">
    <cofactor evidence="1">
        <name>pantetheine 4'-phosphate</name>
        <dbReference type="ChEBI" id="CHEBI:47942"/>
    </cofactor>
</comment>
<dbReference type="AlphaFoldDB" id="A0A8H4RKB3"/>
<dbReference type="InterPro" id="IPR045851">
    <property type="entry name" value="AMP-bd_C_sf"/>
</dbReference>
<dbReference type="SMART" id="SM00823">
    <property type="entry name" value="PKS_PP"/>
    <property type="match status" value="1"/>
</dbReference>
<dbReference type="InterPro" id="IPR010080">
    <property type="entry name" value="Thioester_reductase-like_dom"/>
</dbReference>
<dbReference type="InterPro" id="IPR036291">
    <property type="entry name" value="NAD(P)-bd_dom_sf"/>
</dbReference>
<dbReference type="UniPathway" id="UPA00033">
    <property type="reaction ID" value="UER00032"/>
</dbReference>
<evidence type="ECO:0000259" key="18">
    <source>
        <dbReference type="PROSITE" id="PS50075"/>
    </source>
</evidence>
<evidence type="ECO:0000256" key="7">
    <source>
        <dbReference type="ARBA" id="ARBA00022450"/>
    </source>
</evidence>
<comment type="pathway">
    <text evidence="3">Amino-acid biosynthesis; L-lysine biosynthesis via AAA pathway; L-lysine from L-alpha-aminoadipate (fungal route): step 1/3.</text>
</comment>
<dbReference type="CDD" id="cd05235">
    <property type="entry name" value="SDR_e1"/>
    <property type="match status" value="1"/>
</dbReference>
<comment type="catalytic activity">
    <reaction evidence="17">
        <text>(S)-2-amino-6-oxohexanoate + NADP(+) + H2O = L-2-aminoadipate + NADPH + 2 H(+)</text>
        <dbReference type="Rhea" id="RHEA:12304"/>
        <dbReference type="ChEBI" id="CHEBI:15377"/>
        <dbReference type="ChEBI" id="CHEBI:15378"/>
        <dbReference type="ChEBI" id="CHEBI:57783"/>
        <dbReference type="ChEBI" id="CHEBI:58321"/>
        <dbReference type="ChEBI" id="CHEBI:58349"/>
        <dbReference type="ChEBI" id="CHEBI:58672"/>
        <dbReference type="EC" id="1.2.1.31"/>
    </reaction>
</comment>
<dbReference type="InterPro" id="IPR014397">
    <property type="entry name" value="Lys2"/>
</dbReference>
<dbReference type="SUPFAM" id="SSF51735">
    <property type="entry name" value="NAD(P)-binding Rossmann-fold domains"/>
    <property type="match status" value="1"/>
</dbReference>
<dbReference type="GO" id="GO:0019878">
    <property type="term" value="P:lysine biosynthetic process via aminoadipic acid"/>
    <property type="evidence" value="ECO:0007669"/>
    <property type="project" value="UniProtKB-UniPathway"/>
</dbReference>
<dbReference type="PANTHER" id="PTHR44845">
    <property type="entry name" value="CARRIER DOMAIN-CONTAINING PROTEIN"/>
    <property type="match status" value="1"/>
</dbReference>
<dbReference type="NCBIfam" id="TIGR03443">
    <property type="entry name" value="alpha_am_amid"/>
    <property type="match status" value="1"/>
</dbReference>
<evidence type="ECO:0000256" key="9">
    <source>
        <dbReference type="ARBA" id="ARBA00022605"/>
    </source>
</evidence>
<comment type="function">
    <text evidence="2">Catalyzes the activation of alpha-aminoadipate by ATP-dependent adenylation and the reduction of activated alpha-aminoadipate by NADPH. The activated alpha-aminoadipate is bound to the phosphopantheinyl group of the enzyme itself before it is reduced to (S)-2-amino-6-oxohexanoate.</text>
</comment>
<keyword evidence="9" id="KW-0028">Amino-acid biosynthesis</keyword>
<protein>
    <recommendedName>
        <fullName evidence="14">Alpha-aminoadipate reductase</fullName>
        <ecNumber evidence="6">1.2.1.31</ecNumber>
        <ecNumber evidence="5">1.2.1.95</ecNumber>
    </recommendedName>
    <alternativeName>
        <fullName evidence="13">L-aminoadipate-semialdehyde dehydrogenase</fullName>
    </alternativeName>
</protein>
<dbReference type="SUPFAM" id="SSF56801">
    <property type="entry name" value="Acetyl-CoA synthetase-like"/>
    <property type="match status" value="1"/>
</dbReference>
<dbReference type="InterPro" id="IPR042099">
    <property type="entry name" value="ANL_N_sf"/>
</dbReference>
<dbReference type="Gene3D" id="3.30.300.30">
    <property type="match status" value="1"/>
</dbReference>
<evidence type="ECO:0000256" key="12">
    <source>
        <dbReference type="ARBA" id="ARBA00023154"/>
    </source>
</evidence>
<dbReference type="OrthoDB" id="329835at2759"/>
<evidence type="ECO:0000256" key="13">
    <source>
        <dbReference type="ARBA" id="ARBA00031335"/>
    </source>
</evidence>